<organism evidence="1 2">
    <name type="scientific">Araneus ventricosus</name>
    <name type="common">Orbweaver spider</name>
    <name type="synonym">Epeira ventricosa</name>
    <dbReference type="NCBI Taxonomy" id="182803"/>
    <lineage>
        <taxon>Eukaryota</taxon>
        <taxon>Metazoa</taxon>
        <taxon>Ecdysozoa</taxon>
        <taxon>Arthropoda</taxon>
        <taxon>Chelicerata</taxon>
        <taxon>Arachnida</taxon>
        <taxon>Araneae</taxon>
        <taxon>Araneomorphae</taxon>
        <taxon>Entelegynae</taxon>
        <taxon>Araneoidea</taxon>
        <taxon>Araneidae</taxon>
        <taxon>Araneus</taxon>
    </lineage>
</organism>
<gene>
    <name evidence="1" type="ORF">AVEN_188176_1</name>
</gene>
<sequence length="56" mass="6366">KPISAPLARKRYRRMNDDDYDYDDETASSADMSSPAITLLWVSALIARRSMKLSSE</sequence>
<proteinExistence type="predicted"/>
<reference evidence="1 2" key="1">
    <citation type="journal article" date="2019" name="Sci. Rep.">
        <title>Orb-weaving spider Araneus ventricosus genome elucidates the spidroin gene catalogue.</title>
        <authorList>
            <person name="Kono N."/>
            <person name="Nakamura H."/>
            <person name="Ohtoshi R."/>
            <person name="Moran D.A.P."/>
            <person name="Shinohara A."/>
            <person name="Yoshida Y."/>
            <person name="Fujiwara M."/>
            <person name="Mori M."/>
            <person name="Tomita M."/>
            <person name="Arakawa K."/>
        </authorList>
    </citation>
    <scope>NUCLEOTIDE SEQUENCE [LARGE SCALE GENOMIC DNA]</scope>
</reference>
<dbReference type="Proteomes" id="UP000499080">
    <property type="component" value="Unassembled WGS sequence"/>
</dbReference>
<comment type="caution">
    <text evidence="1">The sequence shown here is derived from an EMBL/GenBank/DDBJ whole genome shotgun (WGS) entry which is preliminary data.</text>
</comment>
<name>A0A4Y2AQJ7_ARAVE</name>
<dbReference type="AlphaFoldDB" id="A0A4Y2AQJ7"/>
<evidence type="ECO:0000313" key="2">
    <source>
        <dbReference type="Proteomes" id="UP000499080"/>
    </source>
</evidence>
<keyword evidence="2" id="KW-1185">Reference proteome</keyword>
<evidence type="ECO:0000313" key="1">
    <source>
        <dbReference type="EMBL" id="GBL81988.1"/>
    </source>
</evidence>
<dbReference type="EMBL" id="BGPR01081200">
    <property type="protein sequence ID" value="GBL81988.1"/>
    <property type="molecule type" value="Genomic_DNA"/>
</dbReference>
<feature type="non-terminal residue" evidence="1">
    <location>
        <position position="1"/>
    </location>
</feature>
<accession>A0A4Y2AQJ7</accession>
<protein>
    <submittedName>
        <fullName evidence="1">Uncharacterized protein</fullName>
    </submittedName>
</protein>